<comment type="caution">
    <text evidence="1">The sequence shown here is derived from an EMBL/GenBank/DDBJ whole genome shotgun (WGS) entry which is preliminary data.</text>
</comment>
<name>A0ABP9PPS9_9BACT</name>
<accession>A0ABP9PPS9</accession>
<reference evidence="2" key="1">
    <citation type="journal article" date="2019" name="Int. J. Syst. Evol. Microbiol.">
        <title>The Global Catalogue of Microorganisms (GCM) 10K type strain sequencing project: providing services to taxonomists for standard genome sequencing and annotation.</title>
        <authorList>
            <consortium name="The Broad Institute Genomics Platform"/>
            <consortium name="The Broad Institute Genome Sequencing Center for Infectious Disease"/>
            <person name="Wu L."/>
            <person name="Ma J."/>
        </authorList>
    </citation>
    <scope>NUCLEOTIDE SEQUENCE [LARGE SCALE GENOMIC DNA]</scope>
    <source>
        <strain evidence="2">JCM 18053</strain>
    </source>
</reference>
<proteinExistence type="predicted"/>
<organism evidence="1 2">
    <name type="scientific">Prosthecobacter algae</name>
    <dbReference type="NCBI Taxonomy" id="1144682"/>
    <lineage>
        <taxon>Bacteria</taxon>
        <taxon>Pseudomonadati</taxon>
        <taxon>Verrucomicrobiota</taxon>
        <taxon>Verrucomicrobiia</taxon>
        <taxon>Verrucomicrobiales</taxon>
        <taxon>Verrucomicrobiaceae</taxon>
        <taxon>Prosthecobacter</taxon>
    </lineage>
</organism>
<evidence type="ECO:0000313" key="1">
    <source>
        <dbReference type="EMBL" id="GAA5150197.1"/>
    </source>
</evidence>
<dbReference type="InterPro" id="IPR056909">
    <property type="entry name" value="SU10_portal"/>
</dbReference>
<keyword evidence="2" id="KW-1185">Reference proteome</keyword>
<evidence type="ECO:0008006" key="3">
    <source>
        <dbReference type="Google" id="ProtNLM"/>
    </source>
</evidence>
<evidence type="ECO:0000313" key="2">
    <source>
        <dbReference type="Proteomes" id="UP001499852"/>
    </source>
</evidence>
<dbReference type="Pfam" id="PF23899">
    <property type="entry name" value="SU10_portal"/>
    <property type="match status" value="1"/>
</dbReference>
<gene>
    <name evidence="1" type="ORF">GCM10023213_48870</name>
</gene>
<dbReference type="Proteomes" id="UP001499852">
    <property type="component" value="Unassembled WGS sequence"/>
</dbReference>
<sequence>MVKLVQWARQQYETYHWDLTTWRENRRRYAQEAQDVFAHRAGAGAVDGTGEPRLVFQLQNDSLNFVAGLTEFAAAQAEQDLFGGSPWFAAVPVGREDPGLADVIQKHLQWTFRDGRLLERYSEAITQAACLGEAFTKTWYEVETDRYEQELTVLHVDGVPMMVGGEHVTTEAQAAKVRVRGRRTWEPLYLDREVVMRHGVETTVLHAGDVAFREDAPELDLRYTNFYHLIELSVTEAMVKFHLSREDALRLAGAAGTRVTGACGGMRPMTVDAGGGGAAGREAEYGEAEEERLMNARVRLVEGFVRVDPFGDGEARRLYLVFPPHGEDWLVYADYLGNISPGGELPVKCHVWEPVPNKLYGRGFFAKYAAVQNRVDDLWNQVSYRNRMHANPVGGFHPERLERDDDEADLTLQPGEMLRLKGEWKLGDVLEFMRMPDLDNRSMELMQTGMQMAQLRCGINSASQGDLAAVPENQTATGIRQIMSRAAVLLKRPVRGLRRSFGRDFGYAVKLFYANFDRDEAFVWGEGETAELMRLTAAKVEALDIDVRMLLTQEQNQTKLEGARVAVELFGRWVGMPEVEKVNARPLFLQAMKALEFDQAEEIIRKGMPKLEDAAGLLPEAEQERLKRLLGLEAEGLPEEVEKREAGMTEAAKPGMPGEGAVPAGVEGLAEMRGVAGGGMVMPPAGAVM</sequence>
<dbReference type="EMBL" id="BAABIA010000018">
    <property type="protein sequence ID" value="GAA5150197.1"/>
    <property type="molecule type" value="Genomic_DNA"/>
</dbReference>
<protein>
    <recommendedName>
        <fullName evidence="3">Head-to-tail connecting protein</fullName>
    </recommendedName>
</protein>